<organism evidence="1 2">
    <name type="scientific">Massilia glaciei</name>
    <dbReference type="NCBI Taxonomy" id="1524097"/>
    <lineage>
        <taxon>Bacteria</taxon>
        <taxon>Pseudomonadati</taxon>
        <taxon>Pseudomonadota</taxon>
        <taxon>Betaproteobacteria</taxon>
        <taxon>Burkholderiales</taxon>
        <taxon>Oxalobacteraceae</taxon>
        <taxon>Telluria group</taxon>
        <taxon>Massilia</taxon>
    </lineage>
</organism>
<dbReference type="OrthoDB" id="952847at2"/>
<keyword evidence="2" id="KW-1185">Reference proteome</keyword>
<evidence type="ECO:0000313" key="1">
    <source>
        <dbReference type="EMBL" id="PWF48839.1"/>
    </source>
</evidence>
<accession>A0A2U2HMZ3</accession>
<gene>
    <name evidence="1" type="ORF">C7C56_009750</name>
</gene>
<name>A0A2U2HMZ3_9BURK</name>
<dbReference type="AlphaFoldDB" id="A0A2U2HMZ3"/>
<evidence type="ECO:0000313" key="2">
    <source>
        <dbReference type="Proteomes" id="UP000241421"/>
    </source>
</evidence>
<evidence type="ECO:0008006" key="3">
    <source>
        <dbReference type="Google" id="ProtNLM"/>
    </source>
</evidence>
<dbReference type="EMBL" id="PXWF02000135">
    <property type="protein sequence ID" value="PWF48839.1"/>
    <property type="molecule type" value="Genomic_DNA"/>
</dbReference>
<dbReference type="Proteomes" id="UP000241421">
    <property type="component" value="Unassembled WGS sequence"/>
</dbReference>
<proteinExistence type="predicted"/>
<reference evidence="1 2" key="1">
    <citation type="submission" date="2018-04" db="EMBL/GenBank/DDBJ databases">
        <title>Massilia violaceinigra sp. nov., a novel purple-pigmented bacterium isolated from Tianshan glacier, Xinjiang, China.</title>
        <authorList>
            <person name="Wang H."/>
        </authorList>
    </citation>
    <scope>NUCLEOTIDE SEQUENCE [LARGE SCALE GENOMIC DNA]</scope>
    <source>
        <strain evidence="1 2">B448-2</strain>
    </source>
</reference>
<sequence length="201" mass="20719">MVAPKKELLRGMALALAVAGVILTIAVLPAESGIDPTGAGEALGLTALHVAAPKTVPGAVPAAAAPLAAAKSSTVSAPGEQRGLTIASKQAAPYRSDVRAVTLAPGRGVEVKTHLAKGATLVFSWRTANGELLNHDFHGEPVNAKGDEFESFIEENGVSQSNGALIAPFTGVHGWYWLNKTAAPVTLTLRASGFYTDIFKK</sequence>
<comment type="caution">
    <text evidence="1">The sequence shown here is derived from an EMBL/GenBank/DDBJ whole genome shotgun (WGS) entry which is preliminary data.</text>
</comment>
<protein>
    <recommendedName>
        <fullName evidence="3">Transmembrane anchor protein</fullName>
    </recommendedName>
</protein>